<accession>A0A212C1D0</accession>
<dbReference type="SUPFAM" id="SSF53335">
    <property type="entry name" value="S-adenosyl-L-methionine-dependent methyltransferases"/>
    <property type="match status" value="1"/>
</dbReference>
<protein>
    <submittedName>
        <fullName evidence="1">HNMT</fullName>
    </submittedName>
</protein>
<dbReference type="Proteomes" id="UP000242450">
    <property type="component" value="Chromosome 33"/>
</dbReference>
<organism evidence="1 2">
    <name type="scientific">Cervus elaphus hippelaphus</name>
    <name type="common">European red deer</name>
    <dbReference type="NCBI Taxonomy" id="46360"/>
    <lineage>
        <taxon>Eukaryota</taxon>
        <taxon>Metazoa</taxon>
        <taxon>Chordata</taxon>
        <taxon>Craniata</taxon>
        <taxon>Vertebrata</taxon>
        <taxon>Euteleostomi</taxon>
        <taxon>Mammalia</taxon>
        <taxon>Eutheria</taxon>
        <taxon>Laurasiatheria</taxon>
        <taxon>Artiodactyla</taxon>
        <taxon>Ruminantia</taxon>
        <taxon>Pecora</taxon>
        <taxon>Cervidae</taxon>
        <taxon>Cervinae</taxon>
        <taxon>Cervus</taxon>
    </lineage>
</organism>
<feature type="non-terminal residue" evidence="1">
    <location>
        <position position="1"/>
    </location>
</feature>
<comment type="caution">
    <text evidence="1">The sequence shown here is derived from an EMBL/GenBank/DDBJ whole genome shotgun (WGS) entry which is preliminary data.</text>
</comment>
<feature type="non-terminal residue" evidence="1">
    <location>
        <position position="133"/>
    </location>
</feature>
<dbReference type="EMBL" id="MKHE01000033">
    <property type="protein sequence ID" value="OWJ99776.1"/>
    <property type="molecule type" value="Genomic_DNA"/>
</dbReference>
<keyword evidence="2" id="KW-1185">Reference proteome</keyword>
<gene>
    <name evidence="1" type="ORF">Celaphus_00015910</name>
</gene>
<reference evidence="1 2" key="1">
    <citation type="journal article" date="2018" name="Mol. Genet. Genomics">
        <title>The red deer Cervus elaphus genome CerEla1.0: sequencing, annotating, genes, and chromosomes.</title>
        <authorList>
            <person name="Bana N.A."/>
            <person name="Nyiri A."/>
            <person name="Nagy J."/>
            <person name="Frank K."/>
            <person name="Nagy T."/>
            <person name="Steger V."/>
            <person name="Schiller M."/>
            <person name="Lakatos P."/>
            <person name="Sugar L."/>
            <person name="Horn P."/>
            <person name="Barta E."/>
            <person name="Orosz L."/>
        </authorList>
    </citation>
    <scope>NUCLEOTIDE SEQUENCE [LARGE SCALE GENOMIC DNA]</scope>
    <source>
        <strain evidence="1">Hungarian</strain>
    </source>
</reference>
<proteinExistence type="predicted"/>
<dbReference type="Gene3D" id="3.40.50.150">
    <property type="entry name" value="Vaccinia Virus protein VP39"/>
    <property type="match status" value="1"/>
</dbReference>
<dbReference type="Pfam" id="PF13489">
    <property type="entry name" value="Methyltransf_23"/>
    <property type="match status" value="1"/>
</dbReference>
<dbReference type="OrthoDB" id="5984880at2759"/>
<sequence length="133" mass="15892">EIDLEILSKVQAQYPGVHIINEVVEPSAEQITKYKELVAKTSNLENIKFAWHKETSSEYQNRMMEQKELQRWDFIHMIQMLYYVKDIPATLKFFHSKLLSFHLNFQKPIVHGCMCLKADDIFHLHYEIFDLAY</sequence>
<dbReference type="InterPro" id="IPR029063">
    <property type="entry name" value="SAM-dependent_MTases_sf"/>
</dbReference>
<evidence type="ECO:0000313" key="1">
    <source>
        <dbReference type="EMBL" id="OWJ99776.1"/>
    </source>
</evidence>
<evidence type="ECO:0000313" key="2">
    <source>
        <dbReference type="Proteomes" id="UP000242450"/>
    </source>
</evidence>
<dbReference type="AlphaFoldDB" id="A0A212C1D0"/>
<name>A0A212C1D0_CEREH</name>